<dbReference type="GO" id="GO:0016020">
    <property type="term" value="C:membrane"/>
    <property type="evidence" value="ECO:0007669"/>
    <property type="project" value="InterPro"/>
</dbReference>
<dbReference type="Pfam" id="PF00571">
    <property type="entry name" value="CBS"/>
    <property type="match status" value="2"/>
</dbReference>
<gene>
    <name evidence="3" type="ORF">UU49_C0005G0024</name>
</gene>
<name>A0A0G0VIY7_9BACT</name>
<dbReference type="SUPFAM" id="SSF54631">
    <property type="entry name" value="CBS-domain pair"/>
    <property type="match status" value="1"/>
</dbReference>
<dbReference type="CDD" id="cd04606">
    <property type="entry name" value="CBS_pair_Mg_transporter"/>
    <property type="match status" value="1"/>
</dbReference>
<dbReference type="GO" id="GO:0015095">
    <property type="term" value="F:magnesium ion transmembrane transporter activity"/>
    <property type="evidence" value="ECO:0007669"/>
    <property type="project" value="InterPro"/>
</dbReference>
<dbReference type="PATRIC" id="fig|1619048.3.peg.195"/>
<sequence length="403" mass="45424">MIYLSKILGAKIKDSADQTIGILKDVLIKPTPGEYSPLEALLVKSKKKQHYFYIPYHYVENLAADEITLKTLEEKIIDYTSESGDILLLRDVMDQQIVDTAGARVVRVNDLQIGEAEGEMCVLGIDISTRGLMRRLGLTKTGLFNWLHVNLIDWKQAQPIKGTLKLETLSRDLVKLHPADLANIVEKLNIKQGRALVEAMDPKTAAKILEEIDPRVQRILVQALGPEKAAKISERMSIDELVDLIKLLPYDEAKEVCAVFQNGRKSKLEKLLTYKDDTAGGLMTTEFISALPSWTVQQVIDEIKRTSESFRSILYIYIADSKGIYKGVVSLRRLLTANPTDKIEQVMKKAKRLPCAKVHQRVREVGKLMTKYDLNSVAVVDHHHRLLGVVAVDDVMRTFFPHA</sequence>
<evidence type="ECO:0000256" key="1">
    <source>
        <dbReference type="PROSITE-ProRule" id="PRU00703"/>
    </source>
</evidence>
<protein>
    <submittedName>
        <fullName evidence="3">MgtE intracellular region</fullName>
    </submittedName>
</protein>
<dbReference type="STRING" id="1619048.UU49_C0005G0024"/>
<dbReference type="InterPro" id="IPR006668">
    <property type="entry name" value="Mg_transptr_MgtE_intracell_dom"/>
</dbReference>
<proteinExistence type="predicted"/>
<accession>A0A0G0VIY7</accession>
<evidence type="ECO:0000259" key="2">
    <source>
        <dbReference type="PROSITE" id="PS51371"/>
    </source>
</evidence>
<dbReference type="InterPro" id="IPR000644">
    <property type="entry name" value="CBS_dom"/>
</dbReference>
<organism evidence="3 4">
    <name type="scientific">Candidatus Magasanikbacteria bacterium GW2011_GWC2_41_17</name>
    <dbReference type="NCBI Taxonomy" id="1619048"/>
    <lineage>
        <taxon>Bacteria</taxon>
        <taxon>Candidatus Magasanikiibacteriota</taxon>
    </lineage>
</organism>
<dbReference type="AlphaFoldDB" id="A0A0G0VIY7"/>
<dbReference type="InterPro" id="IPR038076">
    <property type="entry name" value="MgtE_N_sf"/>
</dbReference>
<dbReference type="PROSITE" id="PS51371">
    <property type="entry name" value="CBS"/>
    <property type="match status" value="2"/>
</dbReference>
<dbReference type="Proteomes" id="UP000034108">
    <property type="component" value="Unassembled WGS sequence"/>
</dbReference>
<dbReference type="InterPro" id="IPR046342">
    <property type="entry name" value="CBS_dom_sf"/>
</dbReference>
<keyword evidence="1" id="KW-0129">CBS domain</keyword>
<evidence type="ECO:0000313" key="3">
    <source>
        <dbReference type="EMBL" id="KKR99566.1"/>
    </source>
</evidence>
<dbReference type="SMART" id="SM00924">
    <property type="entry name" value="MgtE_N"/>
    <property type="match status" value="1"/>
</dbReference>
<dbReference type="Gene3D" id="1.25.60.10">
    <property type="entry name" value="MgtE N-terminal domain-like"/>
    <property type="match status" value="1"/>
</dbReference>
<feature type="domain" description="CBS" evidence="2">
    <location>
        <begin position="347"/>
        <end position="403"/>
    </location>
</feature>
<dbReference type="SMART" id="SM00116">
    <property type="entry name" value="CBS"/>
    <property type="match status" value="2"/>
</dbReference>
<dbReference type="EMBL" id="LCAV01000005">
    <property type="protein sequence ID" value="KKR99566.1"/>
    <property type="molecule type" value="Genomic_DNA"/>
</dbReference>
<dbReference type="SUPFAM" id="SSF158791">
    <property type="entry name" value="MgtE N-terminal domain-like"/>
    <property type="match status" value="1"/>
</dbReference>
<evidence type="ECO:0000313" key="4">
    <source>
        <dbReference type="Proteomes" id="UP000034108"/>
    </source>
</evidence>
<dbReference type="Pfam" id="PF03448">
    <property type="entry name" value="MgtE_N"/>
    <property type="match status" value="1"/>
</dbReference>
<comment type="caution">
    <text evidence="3">The sequence shown here is derived from an EMBL/GenBank/DDBJ whole genome shotgun (WGS) entry which is preliminary data.</text>
</comment>
<dbReference type="InterPro" id="IPR006669">
    <property type="entry name" value="MgtE_transporter"/>
</dbReference>
<dbReference type="PANTHER" id="PTHR43773">
    <property type="entry name" value="MAGNESIUM TRANSPORTER MGTE"/>
    <property type="match status" value="1"/>
</dbReference>
<feature type="domain" description="CBS" evidence="2">
    <location>
        <begin position="283"/>
        <end position="345"/>
    </location>
</feature>
<dbReference type="PANTHER" id="PTHR43773:SF1">
    <property type="entry name" value="MAGNESIUM TRANSPORTER MGTE"/>
    <property type="match status" value="1"/>
</dbReference>
<dbReference type="Gene3D" id="3.10.580.10">
    <property type="entry name" value="CBS-domain"/>
    <property type="match status" value="1"/>
</dbReference>
<reference evidence="3 4" key="1">
    <citation type="journal article" date="2015" name="Nature">
        <title>rRNA introns, odd ribosomes, and small enigmatic genomes across a large radiation of phyla.</title>
        <authorList>
            <person name="Brown C.T."/>
            <person name="Hug L.A."/>
            <person name="Thomas B.C."/>
            <person name="Sharon I."/>
            <person name="Castelle C.J."/>
            <person name="Singh A."/>
            <person name="Wilkins M.J."/>
            <person name="Williams K.H."/>
            <person name="Banfield J.F."/>
        </authorList>
    </citation>
    <scope>NUCLEOTIDE SEQUENCE [LARGE SCALE GENOMIC DNA]</scope>
</reference>